<sequence>MPSRPRPSKITKHNGSARYRKTVSDTGQQQLDHQYIVEDGTANGNGALNNRVPLGPGQLALPVPQSGPLSSIGGGDGCDAFSFSNQPNPYPMPGPERYPSAAELAYSKYGAAVKLESALCKKVAGEEAKRLPMQRRPDQKLNIDRRSNMEAFLAHVTGQVADKPCKNCHKGHGPWAQCVVYDGQMCGSCTNCWYNASGSRCTFHGNGAATASTASPTSATPGGISADAPEETGGKNLPYYSSPKNELKPISDWATPRHDNESNASTQSQPHAPEHLPVQPPAYIDYHQPPPIPHGLPSLGMSFGSSHDVSAAAASWMANDPTRRLIYQAMGDVAMLSRRDRHIARIETAAEELAMRVAEYQEYMRTPEGMTEQQHYEENASTQMMPPGHAHDARMETMETESVHDGSPMS</sequence>
<proteinExistence type="predicted"/>
<feature type="compositionally biased region" description="Basic residues" evidence="1">
    <location>
        <begin position="1"/>
        <end position="12"/>
    </location>
</feature>
<dbReference type="AlphaFoldDB" id="A0A545VF79"/>
<feature type="region of interest" description="Disordered" evidence="1">
    <location>
        <begin position="207"/>
        <end position="293"/>
    </location>
</feature>
<dbReference type="Proteomes" id="UP000315783">
    <property type="component" value="Unassembled WGS sequence"/>
</dbReference>
<reference evidence="2 3" key="1">
    <citation type="journal article" date="2019" name="Appl. Microbiol. Biotechnol.">
        <title>Genome sequence of Isaria javanica and comparative genome analysis insights into family S53 peptidase evolution in fungal entomopathogens.</title>
        <authorList>
            <person name="Lin R."/>
            <person name="Zhang X."/>
            <person name="Xin B."/>
            <person name="Zou M."/>
            <person name="Gao Y."/>
            <person name="Qin F."/>
            <person name="Hu Q."/>
            <person name="Xie B."/>
            <person name="Cheng X."/>
        </authorList>
    </citation>
    <scope>NUCLEOTIDE SEQUENCE [LARGE SCALE GENOMIC DNA]</scope>
    <source>
        <strain evidence="2 3">IJ1G</strain>
    </source>
</reference>
<evidence type="ECO:0000313" key="3">
    <source>
        <dbReference type="Proteomes" id="UP000315783"/>
    </source>
</evidence>
<feature type="region of interest" description="Disordered" evidence="1">
    <location>
        <begin position="1"/>
        <end position="27"/>
    </location>
</feature>
<protein>
    <submittedName>
        <fullName evidence="2">Uncharacterized protein</fullName>
    </submittedName>
</protein>
<evidence type="ECO:0000256" key="1">
    <source>
        <dbReference type="SAM" id="MobiDB-lite"/>
    </source>
</evidence>
<gene>
    <name evidence="2" type="ORF">IF1G_00315</name>
</gene>
<comment type="caution">
    <text evidence="2">The sequence shown here is derived from an EMBL/GenBank/DDBJ whole genome shotgun (WGS) entry which is preliminary data.</text>
</comment>
<feature type="region of interest" description="Disordered" evidence="1">
    <location>
        <begin position="370"/>
        <end position="390"/>
    </location>
</feature>
<dbReference type="OrthoDB" id="4174112at2759"/>
<dbReference type="InterPro" id="IPR022190">
    <property type="entry name" value="DUF3716"/>
</dbReference>
<feature type="compositionally biased region" description="Basic and acidic residues" evidence="1">
    <location>
        <begin position="245"/>
        <end position="261"/>
    </location>
</feature>
<dbReference type="Pfam" id="PF12511">
    <property type="entry name" value="DUF3716"/>
    <property type="match status" value="1"/>
</dbReference>
<organism evidence="2 3">
    <name type="scientific">Cordyceps javanica</name>
    <dbReference type="NCBI Taxonomy" id="43265"/>
    <lineage>
        <taxon>Eukaryota</taxon>
        <taxon>Fungi</taxon>
        <taxon>Dikarya</taxon>
        <taxon>Ascomycota</taxon>
        <taxon>Pezizomycotina</taxon>
        <taxon>Sordariomycetes</taxon>
        <taxon>Hypocreomycetidae</taxon>
        <taxon>Hypocreales</taxon>
        <taxon>Cordycipitaceae</taxon>
        <taxon>Cordyceps</taxon>
    </lineage>
</organism>
<feature type="compositionally biased region" description="Low complexity" evidence="1">
    <location>
        <begin position="207"/>
        <end position="223"/>
    </location>
</feature>
<keyword evidence="3" id="KW-1185">Reference proteome</keyword>
<name>A0A545VF79_9HYPO</name>
<dbReference type="STRING" id="43265.A0A545VF79"/>
<accession>A0A545VF79</accession>
<dbReference type="EMBL" id="SPUK01000001">
    <property type="protein sequence ID" value="TQW00384.1"/>
    <property type="molecule type" value="Genomic_DNA"/>
</dbReference>
<evidence type="ECO:0000313" key="2">
    <source>
        <dbReference type="EMBL" id="TQW00384.1"/>
    </source>
</evidence>